<feature type="transmembrane region" description="Helical" evidence="9">
    <location>
        <begin position="35"/>
        <end position="53"/>
    </location>
</feature>
<keyword evidence="5 9" id="KW-0812">Transmembrane</keyword>
<reference evidence="11 12" key="1">
    <citation type="submission" date="2019-04" db="EMBL/GenBank/DDBJ databases">
        <title>Genome sequence of Bacillus hwajinpoensis strain Y2.</title>
        <authorList>
            <person name="Fair J.L."/>
            <person name="Maclea K.S."/>
        </authorList>
    </citation>
    <scope>NUCLEOTIDE SEQUENCE [LARGE SCALE GENOMIC DNA]</scope>
    <source>
        <strain evidence="11 12">Y2</strain>
    </source>
</reference>
<comment type="caution">
    <text evidence="11">The sequence shown here is derived from an EMBL/GenBank/DDBJ whole genome shotgun (WGS) entry which is preliminary data.</text>
</comment>
<keyword evidence="6 9" id="KW-1133">Transmembrane helix</keyword>
<evidence type="ECO:0000313" key="12">
    <source>
        <dbReference type="Proteomes" id="UP000310541"/>
    </source>
</evidence>
<evidence type="ECO:0000256" key="5">
    <source>
        <dbReference type="ARBA" id="ARBA00022692"/>
    </source>
</evidence>
<feature type="transmembrane region" description="Helical" evidence="9">
    <location>
        <begin position="12"/>
        <end position="29"/>
    </location>
</feature>
<keyword evidence="7 9" id="KW-0472">Membrane</keyword>
<evidence type="ECO:0000256" key="7">
    <source>
        <dbReference type="ARBA" id="ARBA00023136"/>
    </source>
</evidence>
<feature type="transmembrane region" description="Helical" evidence="9">
    <location>
        <begin position="194"/>
        <end position="213"/>
    </location>
</feature>
<evidence type="ECO:0000313" key="11">
    <source>
        <dbReference type="EMBL" id="TKD69999.1"/>
    </source>
</evidence>
<feature type="domain" description="Na+/H+ antiporter NhaC-like C-terminal" evidence="10">
    <location>
        <begin position="235"/>
        <end position="423"/>
    </location>
</feature>
<feature type="domain" description="Na+/H+ antiporter NhaC-like C-terminal" evidence="10">
    <location>
        <begin position="13"/>
        <end position="213"/>
    </location>
</feature>
<dbReference type="AlphaFoldDB" id="A0A4U1MFI6"/>
<dbReference type="PANTHER" id="PTHR33451:SF5">
    <property type="entry name" value="NA+_H+ ANTIPORTER"/>
    <property type="match status" value="1"/>
</dbReference>
<feature type="transmembrane region" description="Helical" evidence="9">
    <location>
        <begin position="103"/>
        <end position="126"/>
    </location>
</feature>
<name>A0A4U1MFI6_9BACL</name>
<feature type="transmembrane region" description="Helical" evidence="9">
    <location>
        <begin position="233"/>
        <end position="265"/>
    </location>
</feature>
<keyword evidence="2" id="KW-0813">Transport</keyword>
<dbReference type="EMBL" id="SWFM01000003">
    <property type="protein sequence ID" value="TKD69999.1"/>
    <property type="molecule type" value="Genomic_DNA"/>
</dbReference>
<keyword evidence="3" id="KW-0050">Antiport</keyword>
<evidence type="ECO:0000259" key="10">
    <source>
        <dbReference type="Pfam" id="PF03553"/>
    </source>
</evidence>
<evidence type="ECO:0000256" key="6">
    <source>
        <dbReference type="ARBA" id="ARBA00022989"/>
    </source>
</evidence>
<dbReference type="PANTHER" id="PTHR33451">
    <property type="entry name" value="MALATE-2H(+)/NA(+)-LACTATE ANTIPORTER"/>
    <property type="match status" value="1"/>
</dbReference>
<evidence type="ECO:0000256" key="9">
    <source>
        <dbReference type="SAM" id="Phobius"/>
    </source>
</evidence>
<dbReference type="GO" id="GO:0015297">
    <property type="term" value="F:antiporter activity"/>
    <property type="evidence" value="ECO:0007669"/>
    <property type="project" value="UniProtKB-KW"/>
</dbReference>
<dbReference type="GO" id="GO:0005886">
    <property type="term" value="C:plasma membrane"/>
    <property type="evidence" value="ECO:0007669"/>
    <property type="project" value="UniProtKB-SubCell"/>
</dbReference>
<evidence type="ECO:0000256" key="8">
    <source>
        <dbReference type="ARBA" id="ARBA00038435"/>
    </source>
</evidence>
<evidence type="ECO:0000256" key="3">
    <source>
        <dbReference type="ARBA" id="ARBA00022449"/>
    </source>
</evidence>
<proteinExistence type="inferred from homology"/>
<organism evidence="11 12">
    <name type="scientific">Guptibacillus hwajinpoensis</name>
    <dbReference type="NCBI Taxonomy" id="208199"/>
    <lineage>
        <taxon>Bacteria</taxon>
        <taxon>Bacillati</taxon>
        <taxon>Bacillota</taxon>
        <taxon>Bacilli</taxon>
        <taxon>Bacillales</taxon>
        <taxon>Guptibacillaceae</taxon>
        <taxon>Guptibacillus</taxon>
    </lineage>
</organism>
<dbReference type="Proteomes" id="UP000310541">
    <property type="component" value="Unassembled WGS sequence"/>
</dbReference>
<sequence length="435" mass="45274">MMENQIKGNGMALLPLAVFIILFIGTAIVTNDFYSMPVILASLISAGVALSMNRKESFMKKVEIFCKGAGNSNIILMILVFLLAGAFAATAEKIGAVDSIVNLGISILPPNLLIVGLFLIGCFISISMGTSMGTIVALAPIGIGIADQTGVAPALALSAVIGGAMFGDNLSMISDTTIAAVRTQNTQMKDKFKVNFFIVLPAAIVTAVIYGIWTMGEQAVVSGEHAFEFITILPYLGVLVAAIAGVNVLVVLVSGIFFAGIVGLYNGAFGMSGLVSTVTEGIKGMEDLAMIALVIGGMIEVIKHNGGIQFVLDRILSRVKSRRGAEFGIAGLASVLDLSTANNTISIIMGGPLAKNISEEYGVDPRKSASILDIFAGSVQGMLPYGAQVLAAAGLASISPLALLPYSIYPILIAVAGIVAIMINYPSFERKEAKE</sequence>
<dbReference type="InterPro" id="IPR052180">
    <property type="entry name" value="NhaC_Na-H+_Antiporter"/>
</dbReference>
<dbReference type="Pfam" id="PF03553">
    <property type="entry name" value="Na_H_antiporter"/>
    <property type="match status" value="2"/>
</dbReference>
<feature type="transmembrane region" description="Helical" evidence="9">
    <location>
        <begin position="382"/>
        <end position="402"/>
    </location>
</feature>
<evidence type="ECO:0000256" key="4">
    <source>
        <dbReference type="ARBA" id="ARBA00022475"/>
    </source>
</evidence>
<comment type="subcellular location">
    <subcellularLocation>
        <location evidence="1">Cell membrane</location>
        <topology evidence="1">Multi-pass membrane protein</topology>
    </subcellularLocation>
</comment>
<evidence type="ECO:0000256" key="1">
    <source>
        <dbReference type="ARBA" id="ARBA00004651"/>
    </source>
</evidence>
<evidence type="ECO:0000256" key="2">
    <source>
        <dbReference type="ARBA" id="ARBA00022448"/>
    </source>
</evidence>
<feature type="transmembrane region" description="Helical" evidence="9">
    <location>
        <begin position="74"/>
        <end position="91"/>
    </location>
</feature>
<protein>
    <submittedName>
        <fullName evidence="11">Na+/H+ antiporter NhaC family protein</fullName>
    </submittedName>
</protein>
<comment type="similarity">
    <text evidence="8">Belongs to the NhaC Na(+)/H(+) (TC 2.A.35) antiporter family.</text>
</comment>
<gene>
    <name evidence="11" type="ORF">FBF83_12095</name>
</gene>
<feature type="transmembrane region" description="Helical" evidence="9">
    <location>
        <begin position="408"/>
        <end position="425"/>
    </location>
</feature>
<accession>A0A4U1MFI6</accession>
<dbReference type="InterPro" id="IPR018461">
    <property type="entry name" value="Na/H_Antiport_NhaC-like_C"/>
</dbReference>
<keyword evidence="4" id="KW-1003">Cell membrane</keyword>